<evidence type="ECO:0000259" key="2">
    <source>
        <dbReference type="Pfam" id="PF09130"/>
    </source>
</evidence>
<protein>
    <recommendedName>
        <fullName evidence="5">NAD(P)-dependent oxidoreductase</fullName>
    </recommendedName>
</protein>
<dbReference type="Gene3D" id="3.40.50.720">
    <property type="entry name" value="NAD(P)-binding Rossmann-like Domain"/>
    <property type="match status" value="1"/>
</dbReference>
<dbReference type="InterPro" id="IPR008927">
    <property type="entry name" value="6-PGluconate_DH-like_C_sf"/>
</dbReference>
<dbReference type="Pfam" id="PF03446">
    <property type="entry name" value="NAD_binding_2"/>
    <property type="match status" value="1"/>
</dbReference>
<dbReference type="Pfam" id="PF09130">
    <property type="entry name" value="DUF1932"/>
    <property type="match status" value="1"/>
</dbReference>
<name>A0ABQ6K2A1_9MICO</name>
<dbReference type="RefSeq" id="WP_284252871.1">
    <property type="nucleotide sequence ID" value="NZ_BAAAQO010000003.1"/>
</dbReference>
<dbReference type="InterPro" id="IPR006115">
    <property type="entry name" value="6PGDH_NADP-bd"/>
</dbReference>
<dbReference type="SUPFAM" id="SSF48179">
    <property type="entry name" value="6-phosphogluconate dehydrogenase C-terminal domain-like"/>
    <property type="match status" value="1"/>
</dbReference>
<evidence type="ECO:0000313" key="3">
    <source>
        <dbReference type="EMBL" id="GMA93886.1"/>
    </source>
</evidence>
<sequence>MRVTILGLGEAGRIYGQDLAKAGNEVVGFDVRDVAPLEGITTAGSIPDAVAGSDLVLSFTTAAGAAAAADAAAGHLADGAVFADLNAASPARKVDVASRLGQTRFADVAVLAPVARAGARTPVLVSGSGAERYLELLGPLGGEIEVVSATVGDASSRKLIRSVFMKALATSVLESLAAARIAGCEEWARGQIVGEMGSNAEALVERLVTGTYQHAERRLHEMEDTASYLEELGAHADMTRGSIAWLDGVRTGSRR</sequence>
<dbReference type="EMBL" id="BSVB01000001">
    <property type="protein sequence ID" value="GMA93886.1"/>
    <property type="molecule type" value="Genomic_DNA"/>
</dbReference>
<evidence type="ECO:0000313" key="4">
    <source>
        <dbReference type="Proteomes" id="UP001157034"/>
    </source>
</evidence>
<gene>
    <name evidence="3" type="ORF">GCM10025881_07100</name>
</gene>
<dbReference type="InterPro" id="IPR015814">
    <property type="entry name" value="Pgluconate_DH_NAD-bd_C"/>
</dbReference>
<dbReference type="SUPFAM" id="SSF51735">
    <property type="entry name" value="NAD(P)-binding Rossmann-fold domains"/>
    <property type="match status" value="1"/>
</dbReference>
<accession>A0ABQ6K2A1</accession>
<organism evidence="3 4">
    <name type="scientific">Pseudolysinimonas kribbensis</name>
    <dbReference type="NCBI Taxonomy" id="433641"/>
    <lineage>
        <taxon>Bacteria</taxon>
        <taxon>Bacillati</taxon>
        <taxon>Actinomycetota</taxon>
        <taxon>Actinomycetes</taxon>
        <taxon>Micrococcales</taxon>
        <taxon>Microbacteriaceae</taxon>
        <taxon>Pseudolysinimonas</taxon>
    </lineage>
</organism>
<feature type="domain" description="6-phosphogluconate dehydrogenase NADP-binding" evidence="1">
    <location>
        <begin position="3"/>
        <end position="128"/>
    </location>
</feature>
<proteinExistence type="predicted"/>
<dbReference type="InterPro" id="IPR013328">
    <property type="entry name" value="6PGD_dom2"/>
</dbReference>
<dbReference type="Proteomes" id="UP001157034">
    <property type="component" value="Unassembled WGS sequence"/>
</dbReference>
<evidence type="ECO:0000259" key="1">
    <source>
        <dbReference type="Pfam" id="PF03446"/>
    </source>
</evidence>
<reference evidence="4" key="1">
    <citation type="journal article" date="2019" name="Int. J. Syst. Evol. Microbiol.">
        <title>The Global Catalogue of Microorganisms (GCM) 10K type strain sequencing project: providing services to taxonomists for standard genome sequencing and annotation.</title>
        <authorList>
            <consortium name="The Broad Institute Genomics Platform"/>
            <consortium name="The Broad Institute Genome Sequencing Center for Infectious Disease"/>
            <person name="Wu L."/>
            <person name="Ma J."/>
        </authorList>
    </citation>
    <scope>NUCLEOTIDE SEQUENCE [LARGE SCALE GENOMIC DNA]</scope>
    <source>
        <strain evidence="4">NBRC 108894</strain>
    </source>
</reference>
<comment type="caution">
    <text evidence="3">The sequence shown here is derived from an EMBL/GenBank/DDBJ whole genome shotgun (WGS) entry which is preliminary data.</text>
</comment>
<evidence type="ECO:0008006" key="5">
    <source>
        <dbReference type="Google" id="ProtNLM"/>
    </source>
</evidence>
<dbReference type="InterPro" id="IPR036291">
    <property type="entry name" value="NAD(P)-bd_dom_sf"/>
</dbReference>
<dbReference type="Gene3D" id="1.10.1040.10">
    <property type="entry name" value="N-(1-d-carboxylethyl)-l-norvaline Dehydrogenase, domain 2"/>
    <property type="match status" value="1"/>
</dbReference>
<feature type="domain" description="Phosphogluconate dehydrogenase NAD-binding putative C-terminal" evidence="2">
    <location>
        <begin position="179"/>
        <end position="246"/>
    </location>
</feature>
<keyword evidence="4" id="KW-1185">Reference proteome</keyword>